<dbReference type="RefSeq" id="WP_015470117.1">
    <property type="nucleotide sequence ID" value="NC_020813.1"/>
</dbReference>
<dbReference type="SUPFAM" id="SSF56112">
    <property type="entry name" value="Protein kinase-like (PK-like)"/>
    <property type="match status" value="1"/>
</dbReference>
<dbReference type="CDD" id="cd13970">
    <property type="entry name" value="ABC1_ADCK3"/>
    <property type="match status" value="1"/>
</dbReference>
<dbReference type="InterPro" id="IPR034646">
    <property type="entry name" value="ADCK3_dom"/>
</dbReference>
<evidence type="ECO:0000256" key="4">
    <source>
        <dbReference type="ARBA" id="ARBA00022840"/>
    </source>
</evidence>
<dbReference type="PATRIC" id="fig|1184267.3.peg.1429"/>
<dbReference type="GO" id="GO:0004672">
    <property type="term" value="F:protein kinase activity"/>
    <property type="evidence" value="ECO:0007669"/>
    <property type="project" value="InterPro"/>
</dbReference>
<dbReference type="OrthoDB" id="5288136at2"/>
<dbReference type="InterPro" id="IPR004147">
    <property type="entry name" value="ABC1_dom"/>
</dbReference>
<evidence type="ECO:0000256" key="2">
    <source>
        <dbReference type="ARBA" id="ARBA00022679"/>
    </source>
</evidence>
<dbReference type="EMBL" id="CP003537">
    <property type="protein sequence ID" value="AGH95627.1"/>
    <property type="molecule type" value="Genomic_DNA"/>
</dbReference>
<dbReference type="GO" id="GO:0005524">
    <property type="term" value="F:ATP binding"/>
    <property type="evidence" value="ECO:0007669"/>
    <property type="project" value="UniProtKB-KW"/>
</dbReference>
<keyword evidence="2" id="KW-0808">Transferase</keyword>
<dbReference type="AlphaFoldDB" id="M4V8B1"/>
<evidence type="ECO:0000313" key="7">
    <source>
        <dbReference type="Proteomes" id="UP000012040"/>
    </source>
</evidence>
<sequence>MSESKKKLSQIKSSVLSRSLSLAKIGINAGIKYASTKVTNTPIESFINSQTVQLAKEFGELKGSLMKAGQMLSMYGEHFLPAEANHALKALQSDSTPFEWYVMEKHLRTYLDDNLIKELDINPESIGTASMGQVHLATVKSSGQKIALKIQYPDVDKAIDSDVAALKKILSVSKILPSGIDLTKVFDEIKSMMRQELDYTLEAQKTQRYFELLKEDNRYIVPEVHARYSNKRVLATTYIDGLKADHNLVQAISEARRNRLAENFIELYFKEIFDWNYVQTDPHLGNYKIQLDSSGKGQDRIVLLDFGATTEFSDNFIGHYRKMIKGAIIFDRPLFFEAAQNMGFINDQDTEEYKKIFEDFCFQTVEPFWSPSDPRNVDNKVAADGTYDWKQNDLPSRVVKTALQFRNFALRPPPQDMLFLDRKTGGVFIFLSVLRARINARKIIDPFLEQV</sequence>
<organism evidence="6 7">
    <name type="scientific">Pseudobdellovibrio exovorus JSS</name>
    <dbReference type="NCBI Taxonomy" id="1184267"/>
    <lineage>
        <taxon>Bacteria</taxon>
        <taxon>Pseudomonadati</taxon>
        <taxon>Bdellovibrionota</taxon>
        <taxon>Bdellovibrionia</taxon>
        <taxon>Bdellovibrionales</taxon>
        <taxon>Pseudobdellovibrionaceae</taxon>
        <taxon>Pseudobdellovibrio</taxon>
    </lineage>
</organism>
<dbReference type="PANTHER" id="PTHR43851">
    <property type="match status" value="1"/>
</dbReference>
<keyword evidence="7" id="KW-1185">Reference proteome</keyword>
<dbReference type="HOGENOM" id="CLU_006533_9_3_7"/>
<dbReference type="GO" id="GO:0006744">
    <property type="term" value="P:ubiquinone biosynthetic process"/>
    <property type="evidence" value="ECO:0007669"/>
    <property type="project" value="TreeGrafter"/>
</dbReference>
<protein>
    <submittedName>
        <fullName evidence="6">ABC-type transporter</fullName>
    </submittedName>
</protein>
<reference evidence="6 7" key="1">
    <citation type="journal article" date="2013" name="ISME J.">
        <title>By their genes ye shall know them: genomic signatures of predatory bacteria.</title>
        <authorList>
            <person name="Pasternak Z."/>
            <person name="Pietrokovski S."/>
            <person name="Rotem O."/>
            <person name="Gophna U."/>
            <person name="Lurie-Weinberger M.N."/>
            <person name="Jurkevitch E."/>
        </authorList>
    </citation>
    <scope>NUCLEOTIDE SEQUENCE [LARGE SCALE GENOMIC DNA]</scope>
    <source>
        <strain evidence="6 7">JSS</strain>
    </source>
</reference>
<feature type="domain" description="Protein kinase" evidence="5">
    <location>
        <begin position="120"/>
        <end position="451"/>
    </location>
</feature>
<dbReference type="PANTHER" id="PTHR43851:SF3">
    <property type="entry name" value="COENZYME Q8"/>
    <property type="match status" value="1"/>
</dbReference>
<keyword evidence="4" id="KW-0067">ATP-binding</keyword>
<dbReference type="InterPro" id="IPR051409">
    <property type="entry name" value="Atypical_kinase_ADCK"/>
</dbReference>
<keyword evidence="3" id="KW-0547">Nucleotide-binding</keyword>
<gene>
    <name evidence="6" type="ORF">A11Q_1411</name>
</gene>
<dbReference type="InterPro" id="IPR000719">
    <property type="entry name" value="Prot_kinase_dom"/>
</dbReference>
<evidence type="ECO:0000256" key="1">
    <source>
        <dbReference type="ARBA" id="ARBA00009670"/>
    </source>
</evidence>
<dbReference type="InterPro" id="IPR011009">
    <property type="entry name" value="Kinase-like_dom_sf"/>
</dbReference>
<proteinExistence type="inferred from homology"/>
<dbReference type="Pfam" id="PF03109">
    <property type="entry name" value="ABC1"/>
    <property type="match status" value="1"/>
</dbReference>
<dbReference type="eggNOG" id="COG0661">
    <property type="taxonomic scope" value="Bacteria"/>
</dbReference>
<name>M4V8B1_9BACT</name>
<dbReference type="KEGG" id="bex:A11Q_1411"/>
<evidence type="ECO:0000313" key="6">
    <source>
        <dbReference type="EMBL" id="AGH95627.1"/>
    </source>
</evidence>
<accession>M4V8B1</accession>
<dbReference type="Proteomes" id="UP000012040">
    <property type="component" value="Chromosome"/>
</dbReference>
<comment type="similarity">
    <text evidence="1">Belongs to the protein kinase superfamily. ADCK protein kinase family.</text>
</comment>
<evidence type="ECO:0000259" key="5">
    <source>
        <dbReference type="PROSITE" id="PS50011"/>
    </source>
</evidence>
<dbReference type="STRING" id="1184267.A11Q_1411"/>
<dbReference type="PROSITE" id="PS50011">
    <property type="entry name" value="PROTEIN_KINASE_DOM"/>
    <property type="match status" value="1"/>
</dbReference>
<evidence type="ECO:0000256" key="3">
    <source>
        <dbReference type="ARBA" id="ARBA00022741"/>
    </source>
</evidence>